<accession>A0A6M3YR79</accession>
<name>A0A6M3YR79_9CAUD</name>
<reference evidence="2" key="1">
    <citation type="submission" date="2020-04" db="EMBL/GenBank/DDBJ databases">
        <authorList>
            <person name="Ma R."/>
            <person name="Lai J."/>
            <person name="Yang Y."/>
            <person name="Jiao N."/>
            <person name="Zhang R."/>
        </authorList>
    </citation>
    <scope>NUCLEOTIDE SEQUENCE [LARGE SCALE GENOMIC DNA]</scope>
</reference>
<dbReference type="Proteomes" id="UP000503037">
    <property type="component" value="Segment"/>
</dbReference>
<dbReference type="InterPro" id="IPR027417">
    <property type="entry name" value="P-loop_NTPase"/>
</dbReference>
<evidence type="ECO:0000313" key="1">
    <source>
        <dbReference type="EMBL" id="QJI53344.1"/>
    </source>
</evidence>
<keyword evidence="2" id="KW-1185">Reference proteome</keyword>
<proteinExistence type="predicted"/>
<protein>
    <submittedName>
        <fullName evidence="1">Terminase large subunit</fullName>
    </submittedName>
</protein>
<dbReference type="Gene3D" id="3.30.420.280">
    <property type="match status" value="1"/>
</dbReference>
<organism evidence="1 2">
    <name type="scientific">Alteromonas phage vB_AcoS-R7M</name>
    <dbReference type="NCBI Taxonomy" id="2729541"/>
    <lineage>
        <taxon>Viruses</taxon>
        <taxon>Duplodnaviria</taxon>
        <taxon>Heunggongvirae</taxon>
        <taxon>Uroviricota</taxon>
        <taxon>Caudoviricetes</taxon>
        <taxon>Queuovirinae</taxon>
        <taxon>Amoyvirus</taxon>
        <taxon>Amoyvirus R7M</taxon>
    </lineage>
</organism>
<dbReference type="EMBL" id="MT345684">
    <property type="protein sequence ID" value="QJI53344.1"/>
    <property type="molecule type" value="Genomic_DNA"/>
</dbReference>
<gene>
    <name evidence="1" type="ORF">vBAcoSR7M_22</name>
</gene>
<dbReference type="Gene3D" id="3.40.50.300">
    <property type="entry name" value="P-loop containing nucleotide triphosphate hydrolases"/>
    <property type="match status" value="1"/>
</dbReference>
<evidence type="ECO:0000313" key="2">
    <source>
        <dbReference type="Proteomes" id="UP000503037"/>
    </source>
</evidence>
<sequence>MSTELAVQPEYNIKNLNVVWEPLEGSQELAISCPCNHILYEGTRGPGKTDAQLMFFRQFVGRGYGMFWRGVIFDREYKNLDDLISKSRRWFRQFDDGAKFISSASHLKWVWPTGEELWFRVMKTEADYWNYHGHEFPFIGWNELTKQPTAELYEMAMSLNRTSFLPSKHSPFNKKTGERDILPDIPLVVFSTTNPYGVGHNWVKQRFIDPAGPGNVVKIERDVFNPRTQQREPIVKTQVRIFGSYKENTYLSPEYILELESITDPNKRRAWLWGDWDITSGGMFDDLWSSQFNIVEPFAVPNEWRIFRSFDWGSSKPFSVGWWAESDGSDVMLPNGKWISTVPGDLFRIGEWYGWTGQANMGLKMLATQISKGIREREIKMRIHNRCKAGPADNSIWDDVNGVCIATDMAKKVTINGKVHKGVTWSRSNKSPGSRKNGWELLRNAIFNAQPPEGGGPRELPGLFVFRTCQDGFIRTVPTIPRSTKDLDDVDTDAEDHVADEVRYVILSAGQRFASGTTTGHY</sequence>